<dbReference type="AlphaFoldDB" id="A0A917GPY6"/>
<keyword evidence="2" id="KW-1185">Reference proteome</keyword>
<evidence type="ECO:0000313" key="1">
    <source>
        <dbReference type="EMBL" id="GGG53922.1"/>
    </source>
</evidence>
<dbReference type="InterPro" id="IPR012659">
    <property type="entry name" value="CHP02444"/>
</dbReference>
<sequence>MHILSCKLALTIAEAKTSTIIMQGLSDFAVSLYQQPEVAQSCLQLQNDQGCQVPVLLAYCWHASSIGVLPESTAHDWMKLASDRSAQAIEPLREARTWMKQHWPNAEDLRETIKNTELQLELRLLDELESLAVTHRQDSIINSQCLPETRQNTLARTEEVLRDFALRYQIHIADDVRDLLATSCLKIASPA</sequence>
<accession>A0A917GPY6</accession>
<gene>
    <name evidence="1" type="ORF">GCM10011403_08860</name>
</gene>
<comment type="caution">
    <text evidence="1">The sequence shown here is derived from an EMBL/GenBank/DDBJ whole genome shotgun (WGS) entry which is preliminary data.</text>
</comment>
<name>A0A917GPY6_9GAMM</name>
<dbReference type="Pfam" id="PF09523">
    <property type="entry name" value="DUF2390"/>
    <property type="match status" value="1"/>
</dbReference>
<dbReference type="EMBL" id="BMIY01000003">
    <property type="protein sequence ID" value="GGG53922.1"/>
    <property type="molecule type" value="Genomic_DNA"/>
</dbReference>
<protein>
    <recommendedName>
        <fullName evidence="3">TIGR02444 family protein</fullName>
    </recommendedName>
</protein>
<reference evidence="1" key="2">
    <citation type="submission" date="2020-09" db="EMBL/GenBank/DDBJ databases">
        <authorList>
            <person name="Sun Q."/>
            <person name="Zhou Y."/>
        </authorList>
    </citation>
    <scope>NUCLEOTIDE SEQUENCE</scope>
    <source>
        <strain evidence="1">CGMCC 1.15425</strain>
    </source>
</reference>
<dbReference type="NCBIfam" id="TIGR02444">
    <property type="entry name" value="TIGR02444 family protein"/>
    <property type="match status" value="1"/>
</dbReference>
<dbReference type="Proteomes" id="UP000627715">
    <property type="component" value="Unassembled WGS sequence"/>
</dbReference>
<evidence type="ECO:0000313" key="2">
    <source>
        <dbReference type="Proteomes" id="UP000627715"/>
    </source>
</evidence>
<evidence type="ECO:0008006" key="3">
    <source>
        <dbReference type="Google" id="ProtNLM"/>
    </source>
</evidence>
<reference evidence="1" key="1">
    <citation type="journal article" date="2014" name="Int. J. Syst. Evol. Microbiol.">
        <title>Complete genome sequence of Corynebacterium casei LMG S-19264T (=DSM 44701T), isolated from a smear-ripened cheese.</title>
        <authorList>
            <consortium name="US DOE Joint Genome Institute (JGI-PGF)"/>
            <person name="Walter F."/>
            <person name="Albersmeier A."/>
            <person name="Kalinowski J."/>
            <person name="Ruckert C."/>
        </authorList>
    </citation>
    <scope>NUCLEOTIDE SEQUENCE</scope>
    <source>
        <strain evidence="1">CGMCC 1.15425</strain>
    </source>
</reference>
<proteinExistence type="predicted"/>
<organism evidence="1 2">
    <name type="scientific">Pseudohongiella nitratireducens</name>
    <dbReference type="NCBI Taxonomy" id="1768907"/>
    <lineage>
        <taxon>Bacteria</taxon>
        <taxon>Pseudomonadati</taxon>
        <taxon>Pseudomonadota</taxon>
        <taxon>Gammaproteobacteria</taxon>
        <taxon>Pseudomonadales</taxon>
        <taxon>Pseudohongiellaceae</taxon>
        <taxon>Pseudohongiella</taxon>
    </lineage>
</organism>